<organism evidence="2">
    <name type="scientific">Arundo donax</name>
    <name type="common">Giant reed</name>
    <name type="synonym">Donax arundinaceus</name>
    <dbReference type="NCBI Taxonomy" id="35708"/>
    <lineage>
        <taxon>Eukaryota</taxon>
        <taxon>Viridiplantae</taxon>
        <taxon>Streptophyta</taxon>
        <taxon>Embryophyta</taxon>
        <taxon>Tracheophyta</taxon>
        <taxon>Spermatophyta</taxon>
        <taxon>Magnoliopsida</taxon>
        <taxon>Liliopsida</taxon>
        <taxon>Poales</taxon>
        <taxon>Poaceae</taxon>
        <taxon>PACMAD clade</taxon>
        <taxon>Arundinoideae</taxon>
        <taxon>Arundineae</taxon>
        <taxon>Arundo</taxon>
    </lineage>
</organism>
<protein>
    <submittedName>
        <fullName evidence="2">Uncharacterized protein</fullName>
    </submittedName>
</protein>
<evidence type="ECO:0000313" key="2">
    <source>
        <dbReference type="EMBL" id="JAE07717.1"/>
    </source>
</evidence>
<reference evidence="2" key="2">
    <citation type="journal article" date="2015" name="Data Brief">
        <title>Shoot transcriptome of the giant reed, Arundo donax.</title>
        <authorList>
            <person name="Barrero R.A."/>
            <person name="Guerrero F.D."/>
            <person name="Moolhuijzen P."/>
            <person name="Goolsby J.A."/>
            <person name="Tidwell J."/>
            <person name="Bellgard S.E."/>
            <person name="Bellgard M.I."/>
        </authorList>
    </citation>
    <scope>NUCLEOTIDE SEQUENCE</scope>
    <source>
        <tissue evidence="2">Shoot tissue taken approximately 20 cm above the soil surface</tissue>
    </source>
</reference>
<feature type="region of interest" description="Disordered" evidence="1">
    <location>
        <begin position="1"/>
        <end position="31"/>
    </location>
</feature>
<proteinExistence type="predicted"/>
<dbReference type="EMBL" id="GBRH01190179">
    <property type="protein sequence ID" value="JAE07717.1"/>
    <property type="molecule type" value="Transcribed_RNA"/>
</dbReference>
<sequence>MKDVPGMPTRQGSRAARRTDLFRCRSAHRLD</sequence>
<name>A0A0A9F5U6_ARUDO</name>
<evidence type="ECO:0000256" key="1">
    <source>
        <dbReference type="SAM" id="MobiDB-lite"/>
    </source>
</evidence>
<reference evidence="2" key="1">
    <citation type="submission" date="2014-09" db="EMBL/GenBank/DDBJ databases">
        <authorList>
            <person name="Magalhaes I.L.F."/>
            <person name="Oliveira U."/>
            <person name="Santos F.R."/>
            <person name="Vidigal T.H.D.A."/>
            <person name="Brescovit A.D."/>
            <person name="Santos A.J."/>
        </authorList>
    </citation>
    <scope>NUCLEOTIDE SEQUENCE</scope>
    <source>
        <tissue evidence="2">Shoot tissue taken approximately 20 cm above the soil surface</tissue>
    </source>
</reference>
<dbReference type="AlphaFoldDB" id="A0A0A9F5U6"/>
<accession>A0A0A9F5U6</accession>
<feature type="compositionally biased region" description="Basic and acidic residues" evidence="1">
    <location>
        <begin position="17"/>
        <end position="31"/>
    </location>
</feature>